<feature type="chain" id="PRO_5046687097" evidence="2">
    <location>
        <begin position="38"/>
        <end position="677"/>
    </location>
</feature>
<name>A0ABN1WG85_9ACTN</name>
<comment type="caution">
    <text evidence="3">The sequence shown here is derived from an EMBL/GenBank/DDBJ whole genome shotgun (WGS) entry which is preliminary data.</text>
</comment>
<feature type="region of interest" description="Disordered" evidence="1">
    <location>
        <begin position="81"/>
        <end position="117"/>
    </location>
</feature>
<accession>A0ABN1WG85</accession>
<reference evidence="3 4" key="1">
    <citation type="journal article" date="2019" name="Int. J. Syst. Evol. Microbiol.">
        <title>The Global Catalogue of Microorganisms (GCM) 10K type strain sequencing project: providing services to taxonomists for standard genome sequencing and annotation.</title>
        <authorList>
            <consortium name="The Broad Institute Genomics Platform"/>
            <consortium name="The Broad Institute Genome Sequencing Center for Infectious Disease"/>
            <person name="Wu L."/>
            <person name="Ma J."/>
        </authorList>
    </citation>
    <scope>NUCLEOTIDE SEQUENCE [LARGE SCALE GENOMIC DNA]</scope>
    <source>
        <strain evidence="3 4">JCM 13004</strain>
    </source>
</reference>
<dbReference type="Proteomes" id="UP001500037">
    <property type="component" value="Unassembled WGS sequence"/>
</dbReference>
<evidence type="ECO:0000313" key="4">
    <source>
        <dbReference type="Proteomes" id="UP001500037"/>
    </source>
</evidence>
<dbReference type="Pfam" id="PF05345">
    <property type="entry name" value="He_PIG"/>
    <property type="match status" value="1"/>
</dbReference>
<dbReference type="InterPro" id="IPR015919">
    <property type="entry name" value="Cadherin-like_sf"/>
</dbReference>
<organism evidence="3 4">
    <name type="scientific">Kitasatospora nipponensis</name>
    <dbReference type="NCBI Taxonomy" id="258049"/>
    <lineage>
        <taxon>Bacteria</taxon>
        <taxon>Bacillati</taxon>
        <taxon>Actinomycetota</taxon>
        <taxon>Actinomycetes</taxon>
        <taxon>Kitasatosporales</taxon>
        <taxon>Streptomycetaceae</taxon>
        <taxon>Kitasatospora</taxon>
    </lineage>
</organism>
<dbReference type="InterPro" id="IPR006311">
    <property type="entry name" value="TAT_signal"/>
</dbReference>
<gene>
    <name evidence="3" type="ORF">GCM10009665_44690</name>
</gene>
<dbReference type="Gene3D" id="2.60.40.10">
    <property type="entry name" value="Immunoglobulins"/>
    <property type="match status" value="1"/>
</dbReference>
<feature type="signal peptide" evidence="2">
    <location>
        <begin position="1"/>
        <end position="37"/>
    </location>
</feature>
<dbReference type="InterPro" id="IPR013783">
    <property type="entry name" value="Ig-like_fold"/>
</dbReference>
<proteinExistence type="predicted"/>
<dbReference type="PROSITE" id="PS51318">
    <property type="entry name" value="TAT"/>
    <property type="match status" value="1"/>
</dbReference>
<keyword evidence="2" id="KW-0732">Signal</keyword>
<keyword evidence="4" id="KW-1185">Reference proteome</keyword>
<dbReference type="RefSeq" id="WP_344443688.1">
    <property type="nucleotide sequence ID" value="NZ_BAAALF010000085.1"/>
</dbReference>
<evidence type="ECO:0000256" key="2">
    <source>
        <dbReference type="SAM" id="SignalP"/>
    </source>
</evidence>
<evidence type="ECO:0000313" key="3">
    <source>
        <dbReference type="EMBL" id="GAA1248886.1"/>
    </source>
</evidence>
<dbReference type="EMBL" id="BAAALF010000085">
    <property type="protein sequence ID" value="GAA1248886.1"/>
    <property type="molecule type" value="Genomic_DNA"/>
</dbReference>
<sequence>MTRLRPGLFRRSRRALLAGLVVAVAGAGFVSPLNASADPHPASDGWVKTADHGWIQVKPGTPLTATAKSAGKDAPHKAVAGKLGASRPAPAAATTKTGGRVTPQLQDGADPGTGDNGDGYVSNQYDLQMTYKGGQESTGVDIGPPKVYLVVWGSQWGTPSTNAAGDVVMSHDADQAVPYQQDFFKGLGSTGDTWSGVLTQYCEGIQAGTIQCPSSAAHIPYPKAGSVFAGVWVDNGAPAPQSATEPQLGAEAAAAAAHFGNTTEAQNRNVQYVIDSPQGTDPDTWRELGYCAWHDFERSSYGQLAYTNMPYLTDVAGCGTNWFGENTPRGRLDGYGIIGGHEYAETLTDPNTPGGWTDATGQEIADKCAWIPYGSNGGLFFENLSTGSFPLQTLWSNEEHLCVGASAGPVHTNPPVVLSTMCDRTDPPNTPVSIPAVAVDNTGSTVSYSATGLPQGLSINAATGVITGSAAATTGYTRITVTATDAAGKSASTGFWEGLFAGGQHGCGAIEQLINPGFENGSADVDHTVMTDSWSPNGYNLVTPSSLHSPHSGSWYAWLGQNTDQDDSITTYVNDYPGYQNESFSFWLDTETTNTTSTPDTLSLVVIDQYTQKPLGTVKTWSSKGAAAGYQQQSVDLTPFLNQVGWGTTLGVQLVAHESGSTPSTAFLIDDASVREY</sequence>
<evidence type="ECO:0000256" key="1">
    <source>
        <dbReference type="SAM" id="MobiDB-lite"/>
    </source>
</evidence>
<dbReference type="SUPFAM" id="SSF49313">
    <property type="entry name" value="Cadherin-like"/>
    <property type="match status" value="1"/>
</dbReference>
<protein>
    <submittedName>
        <fullName evidence="3">Uncharacterized protein</fullName>
    </submittedName>
</protein>